<dbReference type="Pfam" id="PF07609">
    <property type="entry name" value="DUF1572"/>
    <property type="match status" value="1"/>
</dbReference>
<dbReference type="RefSeq" id="WP_185273667.1">
    <property type="nucleotide sequence ID" value="NZ_CP055156.1"/>
</dbReference>
<dbReference type="SUPFAM" id="SSF109854">
    <property type="entry name" value="DinB/YfiT-like putative metalloenzymes"/>
    <property type="match status" value="1"/>
</dbReference>
<accession>A0A7G7G6V4</accession>
<sequence length="147" mass="17027">MIADFIAIYDRDFNRLKNEIQAFTHEENLWRITGQVKNTAGNLALHLVGNLKTYIGKNLGNFTYVRDREVEFYLKNVPQAQLIEQIQETKQVVVAALQNLDNAQLSATYPEETLGYPMTTNFFLIHLAAHLSYHLGQINYLRRILEE</sequence>
<dbReference type="InterPro" id="IPR011466">
    <property type="entry name" value="DUF1572"/>
</dbReference>
<dbReference type="Gene3D" id="1.20.120.450">
    <property type="entry name" value="dinb family like domain"/>
    <property type="match status" value="1"/>
</dbReference>
<proteinExistence type="predicted"/>
<protein>
    <submittedName>
        <fullName evidence="1">DinB family protein</fullName>
    </submittedName>
</protein>
<reference evidence="1 2" key="1">
    <citation type="journal article" date="2018" name="Int. J. Syst. Evol. Microbiol.">
        <title>Adhaeribacter swui sp. nov., isolated from wet mud.</title>
        <authorList>
            <person name="Kim D.U."/>
            <person name="Kim K.W."/>
            <person name="Kang M.S."/>
            <person name="Kim J.Y."/>
            <person name="Jang J.H."/>
            <person name="Kim M.K."/>
        </authorList>
    </citation>
    <scope>NUCLEOTIDE SEQUENCE [LARGE SCALE GENOMIC DNA]</scope>
    <source>
        <strain evidence="1 2">KCTC 52873</strain>
    </source>
</reference>
<dbReference type="InterPro" id="IPR034660">
    <property type="entry name" value="DinB/YfiT-like"/>
</dbReference>
<dbReference type="AlphaFoldDB" id="A0A7G7G6V4"/>
<dbReference type="Proteomes" id="UP000515237">
    <property type="component" value="Chromosome"/>
</dbReference>
<evidence type="ECO:0000313" key="1">
    <source>
        <dbReference type="EMBL" id="QNF32888.1"/>
    </source>
</evidence>
<keyword evidence="2" id="KW-1185">Reference proteome</keyword>
<evidence type="ECO:0000313" key="2">
    <source>
        <dbReference type="Proteomes" id="UP000515237"/>
    </source>
</evidence>
<organism evidence="1 2">
    <name type="scientific">Adhaeribacter swui</name>
    <dbReference type="NCBI Taxonomy" id="2086471"/>
    <lineage>
        <taxon>Bacteria</taxon>
        <taxon>Pseudomonadati</taxon>
        <taxon>Bacteroidota</taxon>
        <taxon>Cytophagia</taxon>
        <taxon>Cytophagales</taxon>
        <taxon>Hymenobacteraceae</taxon>
        <taxon>Adhaeribacter</taxon>
    </lineage>
</organism>
<name>A0A7G7G6V4_9BACT</name>
<dbReference type="EMBL" id="CP055156">
    <property type="protein sequence ID" value="QNF32888.1"/>
    <property type="molecule type" value="Genomic_DNA"/>
</dbReference>
<dbReference type="KEGG" id="aswu:HUW51_09135"/>
<gene>
    <name evidence="1" type="ORF">HUW51_09135</name>
</gene>